<proteinExistence type="predicted"/>
<evidence type="ECO:0000313" key="2">
    <source>
        <dbReference type="Proteomes" id="UP001556367"/>
    </source>
</evidence>
<reference evidence="2" key="1">
    <citation type="submission" date="2024-06" db="EMBL/GenBank/DDBJ databases">
        <title>Multi-omics analyses provide insights into the biosynthesis of the anticancer antibiotic pleurotin in Hohenbuehelia grisea.</title>
        <authorList>
            <person name="Weaver J.A."/>
            <person name="Alberti F."/>
        </authorList>
    </citation>
    <scope>NUCLEOTIDE SEQUENCE [LARGE SCALE GENOMIC DNA]</scope>
    <source>
        <strain evidence="2">T-177</strain>
    </source>
</reference>
<dbReference type="EMBL" id="JASNQZ010000005">
    <property type="protein sequence ID" value="KAL0957454.1"/>
    <property type="molecule type" value="Genomic_DNA"/>
</dbReference>
<comment type="caution">
    <text evidence="1">The sequence shown here is derived from an EMBL/GenBank/DDBJ whole genome shotgun (WGS) entry which is preliminary data.</text>
</comment>
<accession>A0ABR3JNR2</accession>
<evidence type="ECO:0000313" key="1">
    <source>
        <dbReference type="EMBL" id="KAL0957454.1"/>
    </source>
</evidence>
<protein>
    <submittedName>
        <fullName evidence="1">Uncharacterized protein</fullName>
    </submittedName>
</protein>
<dbReference type="Proteomes" id="UP001556367">
    <property type="component" value="Unassembled WGS sequence"/>
</dbReference>
<gene>
    <name evidence="1" type="ORF">HGRIS_001251</name>
</gene>
<keyword evidence="2" id="KW-1185">Reference proteome</keyword>
<sequence length="165" mass="17935">MDNSIMIRQDTESFLTHPTSDLDDAPLDPDQDDDDWIDTGVTAADGSFDDWFDMWENMLSSFLQRFRLLKADLGGPAVDVFVHGNFVYYIENGEIKDLGIAVIPPGKATPEIPFTVLSGSQPSTLAAVTVKEGSHGRNSAREACGRSTSLSVFLLGTSVADDLHP</sequence>
<organism evidence="1 2">
    <name type="scientific">Hohenbuehelia grisea</name>
    <dbReference type="NCBI Taxonomy" id="104357"/>
    <lineage>
        <taxon>Eukaryota</taxon>
        <taxon>Fungi</taxon>
        <taxon>Dikarya</taxon>
        <taxon>Basidiomycota</taxon>
        <taxon>Agaricomycotina</taxon>
        <taxon>Agaricomycetes</taxon>
        <taxon>Agaricomycetidae</taxon>
        <taxon>Agaricales</taxon>
        <taxon>Pleurotineae</taxon>
        <taxon>Pleurotaceae</taxon>
        <taxon>Hohenbuehelia</taxon>
    </lineage>
</organism>
<name>A0ABR3JNR2_9AGAR</name>